<keyword evidence="6" id="KW-1185">Reference proteome</keyword>
<dbReference type="SMART" id="SM00248">
    <property type="entry name" value="ANK"/>
    <property type="match status" value="11"/>
</dbReference>
<dbReference type="GeneID" id="34573759"/>
<feature type="repeat" description="ANK" evidence="3">
    <location>
        <begin position="199"/>
        <end position="231"/>
    </location>
</feature>
<name>A0A1F5LQM8_PENAI</name>
<feature type="repeat" description="ANK" evidence="3">
    <location>
        <begin position="340"/>
        <end position="361"/>
    </location>
</feature>
<sequence length="587" mass="64703">MDSFTEYEDFAFISLEHPDLSEVAVREFVDSSDLGTEANPIVIEDDPAPLGSESNPIVIHVEEHRSYSETERLSSDRDTEIISESSWERHVDIAGRSTPIPVPTQLSACKDPEEPQASGQSPANHLHLDGQNLEMAGNRFHVEHSPSQEYGKGKEANQRRSEQGDDLKVEKPAKILSLLETVVPSDSASILSMIEPDSNNRTALWYAVSECNVTAVELLLRSGADALSVDCEGITPLNCAILRDNIWITRLILEHLTTCFSTTTFLNNKDVNGSELPLSLSAQFARTRMIELLLEFGADVNAVNCHEQTPLHQAVHQGHISAVELLLNQQGIDLQAQNNYGSTALHIATKQNNSSIVDLLLAHPDIDINCQDNHGNTPLWWSTRLEDNGISSRLLARNGVDLNAIGQKNGLYTTALYHAVERGNYLLAKQLVKQPELDPNILGSFHWTPLGHAARDGNVDMVELLLERHDIRVNAEGSGECSPLWLATKYGRTKVVELLLQQERLDINCQTNKDNETALSAAACSGDLPIVRLLLKDTRIDINAVNKAGKTAIWLAASNGHFTVVMELLRDSRLCCDAEYIAMAGNK</sequence>
<evidence type="ECO:0000256" key="3">
    <source>
        <dbReference type="PROSITE-ProRule" id="PRU00023"/>
    </source>
</evidence>
<protein>
    <submittedName>
        <fullName evidence="5">Uncharacterized protein</fullName>
    </submittedName>
</protein>
<dbReference type="PROSITE" id="PS50297">
    <property type="entry name" value="ANK_REP_REGION"/>
    <property type="match status" value="3"/>
</dbReference>
<evidence type="ECO:0000256" key="2">
    <source>
        <dbReference type="ARBA" id="ARBA00023043"/>
    </source>
</evidence>
<dbReference type="PROSITE" id="PS50088">
    <property type="entry name" value="ANK_REPEAT"/>
    <property type="match status" value="4"/>
</dbReference>
<organism evidence="5 6">
    <name type="scientific">Penicillium arizonense</name>
    <dbReference type="NCBI Taxonomy" id="1835702"/>
    <lineage>
        <taxon>Eukaryota</taxon>
        <taxon>Fungi</taxon>
        <taxon>Dikarya</taxon>
        <taxon>Ascomycota</taxon>
        <taxon>Pezizomycotina</taxon>
        <taxon>Eurotiomycetes</taxon>
        <taxon>Eurotiomycetidae</taxon>
        <taxon>Eurotiales</taxon>
        <taxon>Aspergillaceae</taxon>
        <taxon>Penicillium</taxon>
    </lineage>
</organism>
<evidence type="ECO:0000256" key="1">
    <source>
        <dbReference type="ARBA" id="ARBA00022737"/>
    </source>
</evidence>
<dbReference type="OrthoDB" id="341259at2759"/>
<dbReference type="AlphaFoldDB" id="A0A1F5LQM8"/>
<evidence type="ECO:0000313" key="6">
    <source>
        <dbReference type="Proteomes" id="UP000177622"/>
    </source>
</evidence>
<feature type="region of interest" description="Disordered" evidence="4">
    <location>
        <begin position="144"/>
        <end position="167"/>
    </location>
</feature>
<dbReference type="InterPro" id="IPR036770">
    <property type="entry name" value="Ankyrin_rpt-contain_sf"/>
</dbReference>
<dbReference type="EMBL" id="LXJU01000004">
    <property type="protein sequence ID" value="OGE55445.1"/>
    <property type="molecule type" value="Genomic_DNA"/>
</dbReference>
<keyword evidence="2 3" id="KW-0040">ANK repeat</keyword>
<feature type="repeat" description="ANK" evidence="3">
    <location>
        <begin position="306"/>
        <end position="339"/>
    </location>
</feature>
<dbReference type="PANTHER" id="PTHR24198:SF165">
    <property type="entry name" value="ANKYRIN REPEAT-CONTAINING PROTEIN-RELATED"/>
    <property type="match status" value="1"/>
</dbReference>
<feature type="repeat" description="ANK" evidence="3">
    <location>
        <begin position="273"/>
        <end position="305"/>
    </location>
</feature>
<feature type="region of interest" description="Disordered" evidence="4">
    <location>
        <begin position="106"/>
        <end position="127"/>
    </location>
</feature>
<keyword evidence="1" id="KW-0677">Repeat</keyword>
<proteinExistence type="predicted"/>
<accession>A0A1F5LQM8</accession>
<gene>
    <name evidence="5" type="ORF">PENARI_c004G03275</name>
</gene>
<reference evidence="5 6" key="1">
    <citation type="journal article" date="2016" name="Sci. Rep.">
        <title>Penicillium arizonense, a new, genome sequenced fungal species, reveals a high chemical diversity in secreted metabolites.</title>
        <authorList>
            <person name="Grijseels S."/>
            <person name="Nielsen J.C."/>
            <person name="Randelovic M."/>
            <person name="Nielsen J."/>
            <person name="Nielsen K.F."/>
            <person name="Workman M."/>
            <person name="Frisvad J.C."/>
        </authorList>
    </citation>
    <scope>NUCLEOTIDE SEQUENCE [LARGE SCALE GENOMIC DNA]</scope>
    <source>
        <strain evidence="5 6">CBS 141311</strain>
    </source>
</reference>
<evidence type="ECO:0000313" key="5">
    <source>
        <dbReference type="EMBL" id="OGE55445.1"/>
    </source>
</evidence>
<dbReference type="SUPFAM" id="SSF48403">
    <property type="entry name" value="Ankyrin repeat"/>
    <property type="match status" value="2"/>
</dbReference>
<dbReference type="Pfam" id="PF12796">
    <property type="entry name" value="Ank_2"/>
    <property type="match status" value="4"/>
</dbReference>
<dbReference type="InterPro" id="IPR002110">
    <property type="entry name" value="Ankyrin_rpt"/>
</dbReference>
<dbReference type="Proteomes" id="UP000177622">
    <property type="component" value="Unassembled WGS sequence"/>
</dbReference>
<dbReference type="PANTHER" id="PTHR24198">
    <property type="entry name" value="ANKYRIN REPEAT AND PROTEIN KINASE DOMAIN-CONTAINING PROTEIN"/>
    <property type="match status" value="1"/>
</dbReference>
<dbReference type="RefSeq" id="XP_022490874.1">
    <property type="nucleotide sequence ID" value="XM_022629025.1"/>
</dbReference>
<evidence type="ECO:0000256" key="4">
    <source>
        <dbReference type="SAM" id="MobiDB-lite"/>
    </source>
</evidence>
<dbReference type="Pfam" id="PF00023">
    <property type="entry name" value="Ank"/>
    <property type="match status" value="1"/>
</dbReference>
<comment type="caution">
    <text evidence="5">The sequence shown here is derived from an EMBL/GenBank/DDBJ whole genome shotgun (WGS) entry which is preliminary data.</text>
</comment>
<dbReference type="STRING" id="1835702.A0A1F5LQM8"/>
<dbReference type="Gene3D" id="1.25.40.20">
    <property type="entry name" value="Ankyrin repeat-containing domain"/>
    <property type="match status" value="3"/>
</dbReference>